<evidence type="ECO:0000256" key="1">
    <source>
        <dbReference type="SAM" id="MobiDB-lite"/>
    </source>
</evidence>
<feature type="compositionally biased region" description="Polar residues" evidence="1">
    <location>
        <begin position="1"/>
        <end position="23"/>
    </location>
</feature>
<protein>
    <submittedName>
        <fullName evidence="2">Uncharacterized protein</fullName>
    </submittedName>
</protein>
<evidence type="ECO:0000313" key="3">
    <source>
        <dbReference type="Proteomes" id="UP000000547"/>
    </source>
</evidence>
<sequence length="31" mass="3490">MNQLEPGQLKQLTANNVEKLNQSHAKKRASI</sequence>
<dbReference type="EMBL" id="CP000083">
    <property type="protein sequence ID" value="AAZ27149.1"/>
    <property type="molecule type" value="Genomic_DNA"/>
</dbReference>
<reference evidence="2" key="1">
    <citation type="journal article" date="2005" name="Proc. Natl. Acad. Sci. U.S.A.">
        <title>The psychrophilic lifestyle as revealed by the genome sequence of Colwellia psychrerythraea 34H through genomic and proteomic analyses.</title>
        <authorList>
            <person name="Methe B.A."/>
            <person name="Nelson K.E."/>
            <person name="Deming J.W."/>
            <person name="Momen B."/>
            <person name="Melamud E."/>
            <person name="Zhang X."/>
            <person name="Moult J."/>
            <person name="Madupu R."/>
            <person name="Nelson W.C."/>
            <person name="Dodson R.J."/>
            <person name="Brinkac L.M."/>
            <person name="Daugherty S.C."/>
            <person name="Durkin A.S."/>
            <person name="DeBoy R.T."/>
            <person name="Kolonay J.F."/>
            <person name="Sullivan S.A."/>
            <person name="Zhou L."/>
            <person name="Davidsen T.M."/>
            <person name="Wu M."/>
            <person name="Huston A.L."/>
            <person name="Lewis M."/>
            <person name="Weaver B."/>
            <person name="Weidman J.F."/>
            <person name="Khouri H."/>
            <person name="Utterback T.R."/>
            <person name="Feldblyum T.V."/>
            <person name="Fraser C.M."/>
        </authorList>
    </citation>
    <scope>NUCLEOTIDE SEQUENCE [LARGE SCALE GENOMIC DNA]</scope>
    <source>
        <strain evidence="2">34H</strain>
    </source>
</reference>
<dbReference type="KEGG" id="cps:CPS_3060"/>
<organism evidence="2 3">
    <name type="scientific">Colwellia psychrerythraea (strain 34H / ATCC BAA-681)</name>
    <name type="common">Vibrio psychroerythus</name>
    <dbReference type="NCBI Taxonomy" id="167879"/>
    <lineage>
        <taxon>Bacteria</taxon>
        <taxon>Pseudomonadati</taxon>
        <taxon>Pseudomonadota</taxon>
        <taxon>Gammaproteobacteria</taxon>
        <taxon>Alteromonadales</taxon>
        <taxon>Colwelliaceae</taxon>
        <taxon>Colwellia</taxon>
    </lineage>
</organism>
<dbReference type="Proteomes" id="UP000000547">
    <property type="component" value="Chromosome"/>
</dbReference>
<evidence type="ECO:0000313" key="2">
    <source>
        <dbReference type="EMBL" id="AAZ27149.1"/>
    </source>
</evidence>
<dbReference type="HOGENOM" id="CLU_3395938_0_0_6"/>
<gene>
    <name evidence="2" type="ordered locus">CPS_3060</name>
</gene>
<proteinExistence type="predicted"/>
<accession>Q47ZL2</accession>
<name>Q47ZL2_COLP3</name>
<feature type="region of interest" description="Disordered" evidence="1">
    <location>
        <begin position="1"/>
        <end position="31"/>
    </location>
</feature>
<dbReference type="AlphaFoldDB" id="Q47ZL2"/>